<evidence type="ECO:0000313" key="2">
    <source>
        <dbReference type="Proteomes" id="UP000076512"/>
    </source>
</evidence>
<organism evidence="1 2">
    <name type="scientific">Nocardia terpenica</name>
    <dbReference type="NCBI Taxonomy" id="455432"/>
    <lineage>
        <taxon>Bacteria</taxon>
        <taxon>Bacillati</taxon>
        <taxon>Actinomycetota</taxon>
        <taxon>Actinomycetes</taxon>
        <taxon>Mycobacteriales</taxon>
        <taxon>Nocardiaceae</taxon>
        <taxon>Nocardia</taxon>
    </lineage>
</organism>
<proteinExistence type="predicted"/>
<evidence type="ECO:0000313" key="1">
    <source>
        <dbReference type="EMBL" id="KZM72251.1"/>
    </source>
</evidence>
<accession>A0A164LCC3</accession>
<name>A0A164LCC3_9NOCA</name>
<keyword evidence="2" id="KW-1185">Reference proteome</keyword>
<sequence>MLACIDGFERHRGVTVVCPTHVDELAVSDQLECAVHRHAVYARSEDQVARQANSGESVDYAVGILEQIAIESAAVMAPFGLVPALLELHYPRADHEFVCFVPHGAGGRSDGHDVIALCHLAFPMFEQAASMKLAAWRVD</sequence>
<dbReference type="AlphaFoldDB" id="A0A164LCC3"/>
<dbReference type="EMBL" id="LWGR01000009">
    <property type="protein sequence ID" value="KZM72251.1"/>
    <property type="molecule type" value="Genomic_DNA"/>
</dbReference>
<gene>
    <name evidence="1" type="ORF">AWN90_36870</name>
</gene>
<reference evidence="1 2" key="1">
    <citation type="submission" date="2016-04" db="EMBL/GenBank/DDBJ databases">
        <authorList>
            <person name="Evans L.H."/>
            <person name="Alamgir A."/>
            <person name="Owens N."/>
            <person name="Weber N.D."/>
            <person name="Virtaneva K."/>
            <person name="Barbian K."/>
            <person name="Babar A."/>
            <person name="Rosenke K."/>
        </authorList>
    </citation>
    <scope>NUCLEOTIDE SEQUENCE [LARGE SCALE GENOMIC DNA]</scope>
    <source>
        <strain evidence="1 2">IFM 0406</strain>
    </source>
</reference>
<protein>
    <submittedName>
        <fullName evidence="1">Uncharacterized protein</fullName>
    </submittedName>
</protein>
<dbReference type="Proteomes" id="UP000076512">
    <property type="component" value="Unassembled WGS sequence"/>
</dbReference>
<comment type="caution">
    <text evidence="1">The sequence shown here is derived from an EMBL/GenBank/DDBJ whole genome shotgun (WGS) entry which is preliminary data.</text>
</comment>